<dbReference type="PANTHER" id="PTHR14614">
    <property type="entry name" value="HEPATOCELLULAR CARCINOMA-ASSOCIATED ANTIGEN"/>
    <property type="match status" value="1"/>
</dbReference>
<protein>
    <submittedName>
        <fullName evidence="1">Uncharacterized protein</fullName>
    </submittedName>
</protein>
<keyword evidence="2" id="KW-1185">Reference proteome</keyword>
<dbReference type="Pfam" id="PF10294">
    <property type="entry name" value="Methyltransf_16"/>
    <property type="match status" value="1"/>
</dbReference>
<evidence type="ECO:0000313" key="2">
    <source>
        <dbReference type="Proteomes" id="UP001491310"/>
    </source>
</evidence>
<proteinExistence type="predicted"/>
<dbReference type="Proteomes" id="UP001491310">
    <property type="component" value="Unassembled WGS sequence"/>
</dbReference>
<sequence>MEMFERWNTHLSTSVNVELFGSEVRMSQNPSSLNLGTTVWDASIVLAKFLEKNARKGEFSRATVKGKRACELGAGPGLGGMAFALLGAEVLLTDLPDIVPLIRKNVDANFTSAALHSREGPWGQQAGKVSVQELDWGNEAHIAQAGGPFAFVLAADCVYHEEHLFALRQTIVSLTDMKSTVIIANELRSESVQSKFMQLFEEKFTIKKVPHSKLDPEHRHSSILLYILKRRKQLPAADLDPGVG</sequence>
<reference evidence="1 2" key="1">
    <citation type="journal article" date="2024" name="Nat. Commun.">
        <title>Phylogenomics reveals the evolutionary origins of lichenization in chlorophyte algae.</title>
        <authorList>
            <person name="Puginier C."/>
            <person name="Libourel C."/>
            <person name="Otte J."/>
            <person name="Skaloud P."/>
            <person name="Haon M."/>
            <person name="Grisel S."/>
            <person name="Petersen M."/>
            <person name="Berrin J.G."/>
            <person name="Delaux P.M."/>
            <person name="Dal Grande F."/>
            <person name="Keller J."/>
        </authorList>
    </citation>
    <scope>NUCLEOTIDE SEQUENCE [LARGE SCALE GENOMIC DNA]</scope>
    <source>
        <strain evidence="1 2">SAG 216-7</strain>
    </source>
</reference>
<dbReference type="SUPFAM" id="SSF53335">
    <property type="entry name" value="S-adenosyl-L-methionine-dependent methyltransferases"/>
    <property type="match status" value="1"/>
</dbReference>
<dbReference type="Gene3D" id="3.40.50.150">
    <property type="entry name" value="Vaccinia Virus protein VP39"/>
    <property type="match status" value="1"/>
</dbReference>
<name>A0ABR2YGK4_9CHLO</name>
<dbReference type="PANTHER" id="PTHR14614:SF123">
    <property type="entry name" value="OS04G0645500 PROTEIN"/>
    <property type="match status" value="1"/>
</dbReference>
<organism evidence="1 2">
    <name type="scientific">Coccomyxa subellipsoidea</name>
    <dbReference type="NCBI Taxonomy" id="248742"/>
    <lineage>
        <taxon>Eukaryota</taxon>
        <taxon>Viridiplantae</taxon>
        <taxon>Chlorophyta</taxon>
        <taxon>core chlorophytes</taxon>
        <taxon>Trebouxiophyceae</taxon>
        <taxon>Trebouxiophyceae incertae sedis</taxon>
        <taxon>Coccomyxaceae</taxon>
        <taxon>Coccomyxa</taxon>
    </lineage>
</organism>
<gene>
    <name evidence="1" type="ORF">WJX75_005147</name>
</gene>
<dbReference type="InterPro" id="IPR029063">
    <property type="entry name" value="SAM-dependent_MTases_sf"/>
</dbReference>
<comment type="caution">
    <text evidence="1">The sequence shown here is derived from an EMBL/GenBank/DDBJ whole genome shotgun (WGS) entry which is preliminary data.</text>
</comment>
<evidence type="ECO:0000313" key="1">
    <source>
        <dbReference type="EMBL" id="KAK9904903.1"/>
    </source>
</evidence>
<dbReference type="InterPro" id="IPR019410">
    <property type="entry name" value="Methyltransf_16"/>
</dbReference>
<accession>A0ABR2YGK4</accession>
<dbReference type="EMBL" id="JALJOT010000012">
    <property type="protein sequence ID" value="KAK9904903.1"/>
    <property type="molecule type" value="Genomic_DNA"/>
</dbReference>